<dbReference type="eggNOG" id="ENOG502QPJZ">
    <property type="taxonomic scope" value="Eukaryota"/>
</dbReference>
<dbReference type="RefSeq" id="XP_004492660.2">
    <property type="nucleotide sequence ID" value="XM_004492603.3"/>
</dbReference>
<reference evidence="1" key="1">
    <citation type="journal article" date="2013" name="Nat. Biotechnol.">
        <title>Draft genome sequence of chickpea (Cicer arietinum) provides a resource for trait improvement.</title>
        <authorList>
            <person name="Varshney R.K."/>
            <person name="Song C."/>
            <person name="Saxena R.K."/>
            <person name="Azam S."/>
            <person name="Yu S."/>
            <person name="Sharpe A.G."/>
            <person name="Cannon S."/>
            <person name="Baek J."/>
            <person name="Rosen B.D."/>
            <person name="Tar'an B."/>
            <person name="Millan T."/>
            <person name="Zhang X."/>
            <person name="Ramsay L.D."/>
            <person name="Iwata A."/>
            <person name="Wang Y."/>
            <person name="Nelson W."/>
            <person name="Farmer A.D."/>
            <person name="Gaur P.M."/>
            <person name="Soderlund C."/>
            <person name="Penmetsa R.V."/>
            <person name="Xu C."/>
            <person name="Bharti A.K."/>
            <person name="He W."/>
            <person name="Winter P."/>
            <person name="Zhao S."/>
            <person name="Hane J.K."/>
            <person name="Carrasquilla-Garcia N."/>
            <person name="Condie J.A."/>
            <person name="Upadhyaya H.D."/>
            <person name="Luo M.C."/>
            <person name="Thudi M."/>
            <person name="Gowda C.L."/>
            <person name="Singh N.P."/>
            <person name="Lichtenzveig J."/>
            <person name="Gali K.K."/>
            <person name="Rubio J."/>
            <person name="Nadarajan N."/>
            <person name="Dolezel J."/>
            <person name="Bansal K.C."/>
            <person name="Xu X."/>
            <person name="Edwards D."/>
            <person name="Zhang G."/>
            <person name="Kahl G."/>
            <person name="Gil J."/>
            <person name="Singh K.B."/>
            <person name="Datta S.K."/>
            <person name="Jackson S.A."/>
            <person name="Wang J."/>
            <person name="Cook D.R."/>
        </authorList>
    </citation>
    <scope>NUCLEOTIDE SEQUENCE [LARGE SCALE GENOMIC DNA]</scope>
    <source>
        <strain evidence="1">cv. CDC Frontier</strain>
    </source>
</reference>
<proteinExistence type="predicted"/>
<dbReference type="PANTHER" id="PTHR34801">
    <property type="entry name" value="EXPRESSED PROTEIN"/>
    <property type="match status" value="1"/>
</dbReference>
<dbReference type="KEGG" id="cam:101507785"/>
<sequence length="227" mass="26258">MFTLTQSMALSSTFCIFNTTHTIKHNNIIVSCFPRFQLSHKPKDVKINPTHQIKRRELILRSGELATFAALFNLSGKKPEYLGVQNNPPSLALCPLTKNCISTSEDVTNLTHYAPPWNYNPEGRKDRVSREEAMEELIDVIESTIPPENFTPRIVDRTEDYLRVEYQSPIFGLVDDVEFWFPQDKDSIVEYRSASRVGNFDFDVNRRRIKAMRLELEKRGWASQDSI</sequence>
<accession>A0A1S2XPT7</accession>
<name>A0A1S2XPT7_CICAR</name>
<dbReference type="PANTHER" id="PTHR34801:SF2">
    <property type="entry name" value="EXPRESSED PROTEIN"/>
    <property type="match status" value="1"/>
</dbReference>
<keyword evidence="1" id="KW-1185">Reference proteome</keyword>
<organism evidence="1 2">
    <name type="scientific">Cicer arietinum</name>
    <name type="common">Chickpea</name>
    <name type="synonym">Garbanzo</name>
    <dbReference type="NCBI Taxonomy" id="3827"/>
    <lineage>
        <taxon>Eukaryota</taxon>
        <taxon>Viridiplantae</taxon>
        <taxon>Streptophyta</taxon>
        <taxon>Embryophyta</taxon>
        <taxon>Tracheophyta</taxon>
        <taxon>Spermatophyta</taxon>
        <taxon>Magnoliopsida</taxon>
        <taxon>eudicotyledons</taxon>
        <taxon>Gunneridae</taxon>
        <taxon>Pentapetalae</taxon>
        <taxon>rosids</taxon>
        <taxon>fabids</taxon>
        <taxon>Fabales</taxon>
        <taxon>Fabaceae</taxon>
        <taxon>Papilionoideae</taxon>
        <taxon>50 kb inversion clade</taxon>
        <taxon>NPAAA clade</taxon>
        <taxon>Hologalegina</taxon>
        <taxon>IRL clade</taxon>
        <taxon>Cicereae</taxon>
        <taxon>Cicer</taxon>
    </lineage>
</organism>
<dbReference type="InterPro" id="IPR010865">
    <property type="entry name" value="DUF1499"/>
</dbReference>
<dbReference type="PaxDb" id="3827-XP_004492660.1"/>
<dbReference type="Pfam" id="PF07386">
    <property type="entry name" value="DUF1499"/>
    <property type="match status" value="1"/>
</dbReference>
<gene>
    <name evidence="2" type="primary">LOC101507785</name>
</gene>
<dbReference type="Proteomes" id="UP000087171">
    <property type="component" value="Chromosome Ca3"/>
</dbReference>
<reference evidence="2" key="2">
    <citation type="submission" date="2025-08" db="UniProtKB">
        <authorList>
            <consortium name="RefSeq"/>
        </authorList>
    </citation>
    <scope>IDENTIFICATION</scope>
    <source>
        <tissue evidence="2">Etiolated seedlings</tissue>
    </source>
</reference>
<evidence type="ECO:0000313" key="1">
    <source>
        <dbReference type="Proteomes" id="UP000087171"/>
    </source>
</evidence>
<dbReference type="OrthoDB" id="41501at2759"/>
<evidence type="ECO:0000313" key="2">
    <source>
        <dbReference type="RefSeq" id="XP_004492660.2"/>
    </source>
</evidence>
<dbReference type="AlphaFoldDB" id="A0A1S2XPT7"/>
<dbReference type="GeneID" id="101507785"/>
<protein>
    <submittedName>
        <fullName evidence="2">Uncharacterized protein LOC101507785</fullName>
    </submittedName>
</protein>